<dbReference type="PROSITE" id="PS51747">
    <property type="entry name" value="CYT_DCMP_DEAMINASES_2"/>
    <property type="match status" value="1"/>
</dbReference>
<dbReference type="EMBL" id="RCHS01003423">
    <property type="protein sequence ID" value="RMX41986.1"/>
    <property type="molecule type" value="Genomic_DNA"/>
</dbReference>
<dbReference type="STRING" id="46731.A0A3M6TKV5"/>
<protein>
    <recommendedName>
        <fullName evidence="4">CMP/dCMP-type deaminase domain-containing protein</fullName>
    </recommendedName>
</protein>
<dbReference type="CDD" id="cd01285">
    <property type="entry name" value="nucleoside_deaminase"/>
    <property type="match status" value="1"/>
</dbReference>
<organism evidence="5 6">
    <name type="scientific">Pocillopora damicornis</name>
    <name type="common">Cauliflower coral</name>
    <name type="synonym">Millepora damicornis</name>
    <dbReference type="NCBI Taxonomy" id="46731"/>
    <lineage>
        <taxon>Eukaryota</taxon>
        <taxon>Metazoa</taxon>
        <taxon>Cnidaria</taxon>
        <taxon>Anthozoa</taxon>
        <taxon>Hexacorallia</taxon>
        <taxon>Scleractinia</taxon>
        <taxon>Astrocoeniina</taxon>
        <taxon>Pocilloporidae</taxon>
        <taxon>Pocillopora</taxon>
    </lineage>
</organism>
<dbReference type="AlphaFoldDB" id="A0A3M6TKV5"/>
<feature type="domain" description="CMP/dCMP-type deaminase" evidence="4">
    <location>
        <begin position="4"/>
        <end position="129"/>
    </location>
</feature>
<dbReference type="PANTHER" id="PTHR11079:SF149">
    <property type="entry name" value="TRNA-SPECIFIC ADENOSINE DEAMINASE 2"/>
    <property type="match status" value="1"/>
</dbReference>
<comment type="caution">
    <text evidence="5">The sequence shown here is derived from an EMBL/GenBank/DDBJ whole genome shotgun (WGS) entry which is preliminary data.</text>
</comment>
<dbReference type="Pfam" id="PF00383">
    <property type="entry name" value="dCMP_cyt_deam_1"/>
    <property type="match status" value="1"/>
</dbReference>
<dbReference type="GO" id="GO:0002100">
    <property type="term" value="P:tRNA wobble adenosine to inosine editing"/>
    <property type="evidence" value="ECO:0007669"/>
    <property type="project" value="InterPro"/>
</dbReference>
<keyword evidence="2" id="KW-0378">Hydrolase</keyword>
<keyword evidence="3" id="KW-0862">Zinc</keyword>
<dbReference type="GO" id="GO:0008270">
    <property type="term" value="F:zinc ion binding"/>
    <property type="evidence" value="ECO:0007669"/>
    <property type="project" value="InterPro"/>
</dbReference>
<keyword evidence="1" id="KW-0479">Metal-binding</keyword>
<dbReference type="Gene3D" id="3.40.140.10">
    <property type="entry name" value="Cytidine Deaminase, domain 2"/>
    <property type="match status" value="1"/>
</dbReference>
<dbReference type="PANTHER" id="PTHR11079">
    <property type="entry name" value="CYTOSINE DEAMINASE FAMILY MEMBER"/>
    <property type="match status" value="1"/>
</dbReference>
<evidence type="ECO:0000259" key="4">
    <source>
        <dbReference type="PROSITE" id="PS51747"/>
    </source>
</evidence>
<dbReference type="GO" id="GO:0052717">
    <property type="term" value="F:tRNA-specific adenosine-34 deaminase activity"/>
    <property type="evidence" value="ECO:0007669"/>
    <property type="project" value="UniProtKB-EC"/>
</dbReference>
<sequence length="300" mass="32345">MADRGDEEWMEHALNLAKEALKKGEVPVGCIMVYKNQVIGTGRNEVNETKNATRHAELVAIDRVKRWSENQGLCFEDVVRNCSLFVTVEPCIMCASALRYLNVSKVVFGCANERFGGCGSILNIHTDDYTTETSKCVSQDASSNGVENTIGCVMENKSVVAASSDLLKNLSETDDEFPCCTSCQTLIGTSFNSAKSTDFDSQKSLEISSEASIREISPTVVGNSTGCSKGQQCLCAPVNCEECGRALSNSCGEKCTHSIAVGKPLECVSGVLASTAVDLLKEFYKGENPNAPFPKVKTKR</sequence>
<dbReference type="InterPro" id="IPR002125">
    <property type="entry name" value="CMP_dCMP_dom"/>
</dbReference>
<evidence type="ECO:0000313" key="5">
    <source>
        <dbReference type="EMBL" id="RMX41986.1"/>
    </source>
</evidence>
<evidence type="ECO:0000256" key="3">
    <source>
        <dbReference type="ARBA" id="ARBA00022833"/>
    </source>
</evidence>
<evidence type="ECO:0000256" key="1">
    <source>
        <dbReference type="ARBA" id="ARBA00022723"/>
    </source>
</evidence>
<dbReference type="SUPFAM" id="SSF53927">
    <property type="entry name" value="Cytidine deaminase-like"/>
    <property type="match status" value="1"/>
</dbReference>
<dbReference type="Proteomes" id="UP000275408">
    <property type="component" value="Unassembled WGS sequence"/>
</dbReference>
<dbReference type="GO" id="GO:0005737">
    <property type="term" value="C:cytoplasm"/>
    <property type="evidence" value="ECO:0007669"/>
    <property type="project" value="TreeGrafter"/>
</dbReference>
<dbReference type="InterPro" id="IPR016192">
    <property type="entry name" value="APOBEC/CMP_deaminase_Zn-bd"/>
</dbReference>
<dbReference type="OrthoDB" id="408702at2759"/>
<dbReference type="PROSITE" id="PS00903">
    <property type="entry name" value="CYT_DCMP_DEAMINASES_1"/>
    <property type="match status" value="1"/>
</dbReference>
<keyword evidence="6" id="KW-1185">Reference proteome</keyword>
<name>A0A3M6TKV5_POCDA</name>
<dbReference type="GO" id="GO:0005634">
    <property type="term" value="C:nucleus"/>
    <property type="evidence" value="ECO:0007669"/>
    <property type="project" value="TreeGrafter"/>
</dbReference>
<gene>
    <name evidence="5" type="ORF">pdam_00001313</name>
</gene>
<reference evidence="5 6" key="1">
    <citation type="journal article" date="2018" name="Sci. Rep.">
        <title>Comparative analysis of the Pocillopora damicornis genome highlights role of immune system in coral evolution.</title>
        <authorList>
            <person name="Cunning R."/>
            <person name="Bay R.A."/>
            <person name="Gillette P."/>
            <person name="Baker A.C."/>
            <person name="Traylor-Knowles N."/>
        </authorList>
    </citation>
    <scope>NUCLEOTIDE SEQUENCE [LARGE SCALE GENOMIC DNA]</scope>
    <source>
        <strain evidence="5">RSMAS</strain>
        <tissue evidence="5">Whole animal</tissue>
    </source>
</reference>
<proteinExistence type="predicted"/>
<dbReference type="InterPro" id="IPR016193">
    <property type="entry name" value="Cytidine_deaminase-like"/>
</dbReference>
<evidence type="ECO:0000313" key="6">
    <source>
        <dbReference type="Proteomes" id="UP000275408"/>
    </source>
</evidence>
<accession>A0A3M6TKV5</accession>
<evidence type="ECO:0000256" key="2">
    <source>
        <dbReference type="ARBA" id="ARBA00022801"/>
    </source>
</evidence>